<dbReference type="InterPro" id="IPR000838">
    <property type="entry name" value="RNA_pol_sigma70_ECF_CS"/>
</dbReference>
<feature type="domain" description="RNA polymerase sigma factor 70 region 4 type 2" evidence="9">
    <location>
        <begin position="136"/>
        <end position="188"/>
    </location>
</feature>
<keyword evidence="2 6" id="KW-0805">Transcription regulation</keyword>
<name>A0A2W7KDU6_9PROT</name>
<evidence type="ECO:0000256" key="5">
    <source>
        <dbReference type="ARBA" id="ARBA00023163"/>
    </source>
</evidence>
<protein>
    <recommendedName>
        <fullName evidence="6">RNA polymerase sigma factor</fullName>
    </recommendedName>
</protein>
<evidence type="ECO:0000259" key="9">
    <source>
        <dbReference type="Pfam" id="PF08281"/>
    </source>
</evidence>
<dbReference type="InterPro" id="IPR013324">
    <property type="entry name" value="RNA_pol_sigma_r3/r4-like"/>
</dbReference>
<gene>
    <name evidence="10" type="ORF">C8P66_11048</name>
</gene>
<evidence type="ECO:0000256" key="3">
    <source>
        <dbReference type="ARBA" id="ARBA00023082"/>
    </source>
</evidence>
<dbReference type="Pfam" id="PF04542">
    <property type="entry name" value="Sigma70_r2"/>
    <property type="match status" value="1"/>
</dbReference>
<evidence type="ECO:0000313" key="11">
    <source>
        <dbReference type="Proteomes" id="UP000249688"/>
    </source>
</evidence>
<dbReference type="SUPFAM" id="SSF88946">
    <property type="entry name" value="Sigma2 domain of RNA polymerase sigma factors"/>
    <property type="match status" value="1"/>
</dbReference>
<dbReference type="InterPro" id="IPR014284">
    <property type="entry name" value="RNA_pol_sigma-70_dom"/>
</dbReference>
<dbReference type="InterPro" id="IPR013249">
    <property type="entry name" value="RNA_pol_sigma70_r4_t2"/>
</dbReference>
<dbReference type="Proteomes" id="UP000249688">
    <property type="component" value="Unassembled WGS sequence"/>
</dbReference>
<evidence type="ECO:0000313" key="10">
    <source>
        <dbReference type="EMBL" id="PZW45850.1"/>
    </source>
</evidence>
<evidence type="ECO:0000256" key="6">
    <source>
        <dbReference type="RuleBase" id="RU000716"/>
    </source>
</evidence>
<dbReference type="InterPro" id="IPR039425">
    <property type="entry name" value="RNA_pol_sigma-70-like"/>
</dbReference>
<evidence type="ECO:0000256" key="2">
    <source>
        <dbReference type="ARBA" id="ARBA00023015"/>
    </source>
</evidence>
<keyword evidence="4 6" id="KW-0238">DNA-binding</keyword>
<dbReference type="GO" id="GO:0016987">
    <property type="term" value="F:sigma factor activity"/>
    <property type="evidence" value="ECO:0007669"/>
    <property type="project" value="UniProtKB-KW"/>
</dbReference>
<evidence type="ECO:0000259" key="8">
    <source>
        <dbReference type="Pfam" id="PF04542"/>
    </source>
</evidence>
<proteinExistence type="inferred from homology"/>
<feature type="domain" description="RNA polymerase sigma-70 region 2" evidence="8">
    <location>
        <begin position="48"/>
        <end position="110"/>
    </location>
</feature>
<sequence length="239" mass="26131">MNTIRGESLVSNMTQDDAILMDEAVSEVASSAERGLPPAEFHRELVQVLPKLRVQALSMTRNRSDADDLVQASLVNALSARTSFEPGTNLGAWLYRIMRNRFLSDMRRRRPTVDMDDAPQEAFTTAPSQEDNVALRELRVQMARLPEDQRTALVMVTVQGMSYDQVAELTGVAVGTAKCRVFRARKQLQAWLVGDAKPAPSTTRGVAASAQASQSGVRRSVSSKVREQIGHAGHVGIGV</sequence>
<dbReference type="Gene3D" id="1.10.1740.10">
    <property type="match status" value="1"/>
</dbReference>
<dbReference type="NCBIfam" id="TIGR02937">
    <property type="entry name" value="sigma70-ECF"/>
    <property type="match status" value="1"/>
</dbReference>
<reference evidence="10 11" key="1">
    <citation type="submission" date="2018-06" db="EMBL/GenBank/DDBJ databases">
        <title>Genomic Encyclopedia of Archaeal and Bacterial Type Strains, Phase II (KMG-II): from individual species to whole genera.</title>
        <authorList>
            <person name="Goeker M."/>
        </authorList>
    </citation>
    <scope>NUCLEOTIDE SEQUENCE [LARGE SCALE GENOMIC DNA]</scope>
    <source>
        <strain evidence="10 11">DSM 24525</strain>
    </source>
</reference>
<organism evidence="10 11">
    <name type="scientific">Humitalea rosea</name>
    <dbReference type="NCBI Taxonomy" id="990373"/>
    <lineage>
        <taxon>Bacteria</taxon>
        <taxon>Pseudomonadati</taxon>
        <taxon>Pseudomonadota</taxon>
        <taxon>Alphaproteobacteria</taxon>
        <taxon>Acetobacterales</taxon>
        <taxon>Roseomonadaceae</taxon>
        <taxon>Humitalea</taxon>
    </lineage>
</organism>
<evidence type="ECO:0000256" key="1">
    <source>
        <dbReference type="ARBA" id="ARBA00010641"/>
    </source>
</evidence>
<dbReference type="GO" id="GO:0006352">
    <property type="term" value="P:DNA-templated transcription initiation"/>
    <property type="evidence" value="ECO:0007669"/>
    <property type="project" value="InterPro"/>
</dbReference>
<dbReference type="InterPro" id="IPR036388">
    <property type="entry name" value="WH-like_DNA-bd_sf"/>
</dbReference>
<feature type="region of interest" description="Disordered" evidence="7">
    <location>
        <begin position="199"/>
        <end position="225"/>
    </location>
</feature>
<evidence type="ECO:0000256" key="4">
    <source>
        <dbReference type="ARBA" id="ARBA00023125"/>
    </source>
</evidence>
<keyword evidence="3 6" id="KW-0731">Sigma factor</keyword>
<keyword evidence="5 6" id="KW-0804">Transcription</keyword>
<evidence type="ECO:0000256" key="7">
    <source>
        <dbReference type="SAM" id="MobiDB-lite"/>
    </source>
</evidence>
<dbReference type="CDD" id="cd06171">
    <property type="entry name" value="Sigma70_r4"/>
    <property type="match status" value="1"/>
</dbReference>
<dbReference type="SUPFAM" id="SSF88659">
    <property type="entry name" value="Sigma3 and sigma4 domains of RNA polymerase sigma factors"/>
    <property type="match status" value="1"/>
</dbReference>
<dbReference type="PROSITE" id="PS01063">
    <property type="entry name" value="SIGMA70_ECF"/>
    <property type="match status" value="1"/>
</dbReference>
<keyword evidence="11" id="KW-1185">Reference proteome</keyword>
<dbReference type="EMBL" id="QKYU01000010">
    <property type="protein sequence ID" value="PZW45850.1"/>
    <property type="molecule type" value="Genomic_DNA"/>
</dbReference>
<comment type="similarity">
    <text evidence="1 6">Belongs to the sigma-70 factor family. ECF subfamily.</text>
</comment>
<dbReference type="PANTHER" id="PTHR43133:SF25">
    <property type="entry name" value="RNA POLYMERASE SIGMA FACTOR RFAY-RELATED"/>
    <property type="match status" value="1"/>
</dbReference>
<dbReference type="GO" id="GO:0003677">
    <property type="term" value="F:DNA binding"/>
    <property type="evidence" value="ECO:0007669"/>
    <property type="project" value="UniProtKB-KW"/>
</dbReference>
<dbReference type="InterPro" id="IPR007627">
    <property type="entry name" value="RNA_pol_sigma70_r2"/>
</dbReference>
<dbReference type="AlphaFoldDB" id="A0A2W7KDU6"/>
<dbReference type="PANTHER" id="PTHR43133">
    <property type="entry name" value="RNA POLYMERASE ECF-TYPE SIGMA FACTO"/>
    <property type="match status" value="1"/>
</dbReference>
<dbReference type="Gene3D" id="1.10.10.10">
    <property type="entry name" value="Winged helix-like DNA-binding domain superfamily/Winged helix DNA-binding domain"/>
    <property type="match status" value="1"/>
</dbReference>
<accession>A0A2W7KDU6</accession>
<dbReference type="InterPro" id="IPR013325">
    <property type="entry name" value="RNA_pol_sigma_r2"/>
</dbReference>
<feature type="compositionally biased region" description="Low complexity" evidence="7">
    <location>
        <begin position="205"/>
        <end position="223"/>
    </location>
</feature>
<dbReference type="Pfam" id="PF08281">
    <property type="entry name" value="Sigma70_r4_2"/>
    <property type="match status" value="1"/>
</dbReference>
<comment type="caution">
    <text evidence="10">The sequence shown here is derived from an EMBL/GenBank/DDBJ whole genome shotgun (WGS) entry which is preliminary data.</text>
</comment>